<evidence type="ECO:0000313" key="9">
    <source>
        <dbReference type="EMBL" id="VEU21358.1"/>
    </source>
</evidence>
<dbReference type="FunCoup" id="A0A448YKF8">
    <property type="interactions" value="157"/>
</dbReference>
<evidence type="ECO:0000313" key="10">
    <source>
        <dbReference type="Proteomes" id="UP000290900"/>
    </source>
</evidence>
<keyword evidence="5 7" id="KW-0472">Membrane</keyword>
<dbReference type="InParanoid" id="A0A448YKF8"/>
<protein>
    <submittedName>
        <fullName evidence="9">DEKNAAC102249</fullName>
    </submittedName>
</protein>
<feature type="transmembrane region" description="Helical" evidence="7">
    <location>
        <begin position="404"/>
        <end position="426"/>
    </location>
</feature>
<dbReference type="InterPro" id="IPR011701">
    <property type="entry name" value="MFS"/>
</dbReference>
<name>A0A448YKF8_BRENA</name>
<comment type="subcellular location">
    <subcellularLocation>
        <location evidence="1">Membrane</location>
        <topology evidence="1">Multi-pass membrane protein</topology>
    </subcellularLocation>
</comment>
<feature type="transmembrane region" description="Helical" evidence="7">
    <location>
        <begin position="438"/>
        <end position="457"/>
    </location>
</feature>
<evidence type="ECO:0000256" key="2">
    <source>
        <dbReference type="ARBA" id="ARBA00022448"/>
    </source>
</evidence>
<dbReference type="PANTHER" id="PTHR43791:SF1">
    <property type="entry name" value="ALLANTOATE PERMEASE"/>
    <property type="match status" value="1"/>
</dbReference>
<dbReference type="Pfam" id="PF07690">
    <property type="entry name" value="MFS_1"/>
    <property type="match status" value="1"/>
</dbReference>
<feature type="transmembrane region" description="Helical" evidence="7">
    <location>
        <begin position="211"/>
        <end position="230"/>
    </location>
</feature>
<gene>
    <name evidence="9" type="ORF">BRENAR_LOCUS2092</name>
</gene>
<evidence type="ECO:0000256" key="1">
    <source>
        <dbReference type="ARBA" id="ARBA00004141"/>
    </source>
</evidence>
<feature type="transmembrane region" description="Helical" evidence="7">
    <location>
        <begin position="377"/>
        <end position="398"/>
    </location>
</feature>
<organism evidence="9 10">
    <name type="scientific">Brettanomyces naardenensis</name>
    <name type="common">Yeast</name>
    <dbReference type="NCBI Taxonomy" id="13370"/>
    <lineage>
        <taxon>Eukaryota</taxon>
        <taxon>Fungi</taxon>
        <taxon>Dikarya</taxon>
        <taxon>Ascomycota</taxon>
        <taxon>Saccharomycotina</taxon>
        <taxon>Pichiomycetes</taxon>
        <taxon>Pichiales</taxon>
        <taxon>Pichiaceae</taxon>
        <taxon>Brettanomyces</taxon>
    </lineage>
</organism>
<dbReference type="Gene3D" id="1.20.1250.20">
    <property type="entry name" value="MFS general substrate transporter like domains"/>
    <property type="match status" value="1"/>
</dbReference>
<evidence type="ECO:0000256" key="5">
    <source>
        <dbReference type="ARBA" id="ARBA00023136"/>
    </source>
</evidence>
<reference evidence="9 10" key="1">
    <citation type="submission" date="2018-12" db="EMBL/GenBank/DDBJ databases">
        <authorList>
            <person name="Tiukova I."/>
            <person name="Dainat J."/>
        </authorList>
    </citation>
    <scope>NUCLEOTIDE SEQUENCE [LARGE SCALE GENOMIC DNA]</scope>
</reference>
<sequence length="530" mass="58293">MSTEELDHNEKVETTNELQRVASFTKDNIGGDNIITTIDSGDGRVIKVTGDVDEAMELAIDNEGVVLDAEEDKKLLRKIDLYLLPLICLLYAFQFMDKTTLSYAAVMGLRTDFKMTGDQYSWCGSAFYLGYLIFVFPANALIQRFPLAKTTAIFIALWGVILCLHAAAGSYAGFVTLRVLLGILESAVTPAMVLITSAWYKKEEQFLRTAIWFSCNGLGTIIGGGIAYGIADNEANFSITAWKALFIITGVITIVLGAVFYLHIPDIPSKAWFLSEHEKRLVVERIRSNQQGFGNRHFKLYQFKEALGDVNTWLFFLFAVAGMIPNGATTNFGSILLNSDFGYTAKQSLLMNMPGGAVEFVGCILLASFNKFIPHRLAICVFAEVVALASSCMLAFAGPKNVRLAGYYLMNVGPITMISALSLFASNAAGHTKKITTNAVYLIAYCAGNVAGPQTFIAKQAPSYTGGKISFVVCDAFQVLIILAIYLSYYLGNKRKEKKESSAANALKEIENYEFADLTDKENPFFRYSL</sequence>
<evidence type="ECO:0000256" key="7">
    <source>
        <dbReference type="SAM" id="Phobius"/>
    </source>
</evidence>
<dbReference type="STRING" id="13370.A0A448YKF8"/>
<feature type="transmembrane region" description="Helical" evidence="7">
    <location>
        <begin position="469"/>
        <end position="491"/>
    </location>
</feature>
<dbReference type="Proteomes" id="UP000290900">
    <property type="component" value="Unassembled WGS sequence"/>
</dbReference>
<dbReference type="CDD" id="cd17327">
    <property type="entry name" value="MFS_FEN2_like"/>
    <property type="match status" value="1"/>
</dbReference>
<feature type="transmembrane region" description="Helical" evidence="7">
    <location>
        <begin position="154"/>
        <end position="174"/>
    </location>
</feature>
<feature type="transmembrane region" description="Helical" evidence="7">
    <location>
        <begin position="313"/>
        <end position="337"/>
    </location>
</feature>
<evidence type="ECO:0000256" key="3">
    <source>
        <dbReference type="ARBA" id="ARBA00022692"/>
    </source>
</evidence>
<evidence type="ECO:0000259" key="8">
    <source>
        <dbReference type="PROSITE" id="PS50850"/>
    </source>
</evidence>
<dbReference type="PANTHER" id="PTHR43791">
    <property type="entry name" value="PERMEASE-RELATED"/>
    <property type="match status" value="1"/>
</dbReference>
<feature type="transmembrane region" description="Helical" evidence="7">
    <location>
        <begin position="180"/>
        <end position="199"/>
    </location>
</feature>
<dbReference type="AlphaFoldDB" id="A0A448YKF8"/>
<dbReference type="InterPro" id="IPR036259">
    <property type="entry name" value="MFS_trans_sf"/>
</dbReference>
<comment type="similarity">
    <text evidence="6">Belongs to the major facilitator superfamily. Allantoate permease family.</text>
</comment>
<feature type="transmembrane region" description="Helical" evidence="7">
    <location>
        <begin position="242"/>
        <end position="264"/>
    </location>
</feature>
<dbReference type="OrthoDB" id="6730379at2759"/>
<keyword evidence="10" id="KW-1185">Reference proteome</keyword>
<evidence type="ECO:0000256" key="4">
    <source>
        <dbReference type="ARBA" id="ARBA00022989"/>
    </source>
</evidence>
<keyword evidence="3 7" id="KW-0812">Transmembrane</keyword>
<dbReference type="GO" id="GO:0022857">
    <property type="term" value="F:transmembrane transporter activity"/>
    <property type="evidence" value="ECO:0007669"/>
    <property type="project" value="InterPro"/>
</dbReference>
<accession>A0A448YKF8</accession>
<evidence type="ECO:0000256" key="6">
    <source>
        <dbReference type="ARBA" id="ARBA00037968"/>
    </source>
</evidence>
<dbReference type="GO" id="GO:0016020">
    <property type="term" value="C:membrane"/>
    <property type="evidence" value="ECO:0007669"/>
    <property type="project" value="UniProtKB-SubCell"/>
</dbReference>
<dbReference type="EMBL" id="CAACVR010000012">
    <property type="protein sequence ID" value="VEU21358.1"/>
    <property type="molecule type" value="Genomic_DNA"/>
</dbReference>
<dbReference type="PROSITE" id="PS50850">
    <property type="entry name" value="MFS"/>
    <property type="match status" value="1"/>
</dbReference>
<proteinExistence type="inferred from homology"/>
<keyword evidence="2" id="KW-0813">Transport</keyword>
<dbReference type="FunFam" id="1.20.1250.20:FF:000064">
    <property type="entry name" value="MFS allantoate transporter"/>
    <property type="match status" value="1"/>
</dbReference>
<feature type="domain" description="Major facilitator superfamily (MFS) profile" evidence="8">
    <location>
        <begin position="83"/>
        <end position="496"/>
    </location>
</feature>
<keyword evidence="4 7" id="KW-1133">Transmembrane helix</keyword>
<dbReference type="InterPro" id="IPR020846">
    <property type="entry name" value="MFS_dom"/>
</dbReference>
<dbReference type="SUPFAM" id="SSF103473">
    <property type="entry name" value="MFS general substrate transporter"/>
    <property type="match status" value="1"/>
</dbReference>
<feature type="transmembrane region" description="Helical" evidence="7">
    <location>
        <begin position="79"/>
        <end position="96"/>
    </location>
</feature>
<feature type="transmembrane region" description="Helical" evidence="7">
    <location>
        <begin position="119"/>
        <end position="142"/>
    </location>
</feature>
<feature type="transmembrane region" description="Helical" evidence="7">
    <location>
        <begin position="349"/>
        <end position="370"/>
    </location>
</feature>